<name>A0ABQ1V0N9_9FLAO</name>
<gene>
    <name evidence="1" type="ORF">GCM10011518_44270</name>
</gene>
<evidence type="ECO:0000313" key="2">
    <source>
        <dbReference type="Proteomes" id="UP000655016"/>
    </source>
</evidence>
<keyword evidence="2" id="KW-1185">Reference proteome</keyword>
<dbReference type="EMBL" id="BMKP01000017">
    <property type="protein sequence ID" value="GGF30182.1"/>
    <property type="molecule type" value="Genomic_DNA"/>
</dbReference>
<accession>A0ABQ1V0N9</accession>
<protein>
    <submittedName>
        <fullName evidence="1">Uncharacterized protein</fullName>
    </submittedName>
</protein>
<reference evidence="2" key="1">
    <citation type="journal article" date="2019" name="Int. J. Syst. Evol. Microbiol.">
        <title>The Global Catalogue of Microorganisms (GCM) 10K type strain sequencing project: providing services to taxonomists for standard genome sequencing and annotation.</title>
        <authorList>
            <consortium name="The Broad Institute Genomics Platform"/>
            <consortium name="The Broad Institute Genome Sequencing Center for Infectious Disease"/>
            <person name="Wu L."/>
            <person name="Ma J."/>
        </authorList>
    </citation>
    <scope>NUCLEOTIDE SEQUENCE [LARGE SCALE GENOMIC DNA]</scope>
    <source>
        <strain evidence="2">CGMCC 1.16060</strain>
    </source>
</reference>
<proteinExistence type="predicted"/>
<dbReference type="Proteomes" id="UP000655016">
    <property type="component" value="Unassembled WGS sequence"/>
</dbReference>
<sequence length="71" mass="7756">MNPSLAAGTIKKPITNIKVETIVAPIIKGLKKRANEIPELKIAMISVLFASFDVNQITDKNKNIGNNILIK</sequence>
<organism evidence="1 2">
    <name type="scientific">Flavobacterium limi</name>
    <dbReference type="NCBI Taxonomy" id="2045105"/>
    <lineage>
        <taxon>Bacteria</taxon>
        <taxon>Pseudomonadati</taxon>
        <taxon>Bacteroidota</taxon>
        <taxon>Flavobacteriia</taxon>
        <taxon>Flavobacteriales</taxon>
        <taxon>Flavobacteriaceae</taxon>
        <taxon>Flavobacterium</taxon>
    </lineage>
</organism>
<evidence type="ECO:0000313" key="1">
    <source>
        <dbReference type="EMBL" id="GGF30182.1"/>
    </source>
</evidence>
<comment type="caution">
    <text evidence="1">The sequence shown here is derived from an EMBL/GenBank/DDBJ whole genome shotgun (WGS) entry which is preliminary data.</text>
</comment>